<evidence type="ECO:0000256" key="3">
    <source>
        <dbReference type="ARBA" id="ARBA00022777"/>
    </source>
</evidence>
<dbReference type="GO" id="GO:0005829">
    <property type="term" value="C:cytosol"/>
    <property type="evidence" value="ECO:0007669"/>
    <property type="project" value="TreeGrafter"/>
</dbReference>
<sequence>MFNLTIAKFGWGCSVDIYLLGHLTIDIVVEGEKVRRSLGGTVTFGSLAALKHGVRPHIVSKVGTDFPDEYMMFLGKHNIDLSGVGISRYLPTTKFKLVYRSSGDRDLYLLARCEDILSGDVPLGKIKGNIAVIGPLVGEIPPSVVQEVSEVASLVVTDLQGYVRKQLGDKRIVLSSSPEARLVVSLSDIVHAEVAEARAIYGNLEPLELAKKLVEDGAGISLVTLGADGAYVATRQRAFFVPSIPTRVVDRTGAGDVFTTVFAVEYQRSGDIREASAYATAAVSFLIEKPGVDGLKDRWEVRKRAEKLIENIKELA</sequence>
<gene>
    <name evidence="5" type="ORF">ENN26_01355</name>
</gene>
<dbReference type="PANTHER" id="PTHR10584:SF166">
    <property type="entry name" value="RIBOKINASE"/>
    <property type="match status" value="1"/>
</dbReference>
<dbReference type="Gene3D" id="3.40.1190.20">
    <property type="match status" value="1"/>
</dbReference>
<evidence type="ECO:0000259" key="4">
    <source>
        <dbReference type="Pfam" id="PF00294"/>
    </source>
</evidence>
<evidence type="ECO:0000256" key="2">
    <source>
        <dbReference type="ARBA" id="ARBA00022679"/>
    </source>
</evidence>
<keyword evidence="2" id="KW-0808">Transferase</keyword>
<proteinExistence type="inferred from homology"/>
<reference evidence="5" key="1">
    <citation type="journal article" date="2020" name="mSystems">
        <title>Genome- and Community-Level Interaction Insights into Carbon Utilization and Element Cycling Functions of Hydrothermarchaeota in Hydrothermal Sediment.</title>
        <authorList>
            <person name="Zhou Z."/>
            <person name="Liu Y."/>
            <person name="Xu W."/>
            <person name="Pan J."/>
            <person name="Luo Z.H."/>
            <person name="Li M."/>
        </authorList>
    </citation>
    <scope>NUCLEOTIDE SEQUENCE [LARGE SCALE GENOMIC DNA]</scope>
    <source>
        <strain evidence="5">SpSt-116</strain>
    </source>
</reference>
<dbReference type="SUPFAM" id="SSF53613">
    <property type="entry name" value="Ribokinase-like"/>
    <property type="match status" value="1"/>
</dbReference>
<name>A0A7C1GMP3_9CREN</name>
<protein>
    <recommendedName>
        <fullName evidence="4">Carbohydrate kinase PfkB domain-containing protein</fullName>
    </recommendedName>
</protein>
<dbReference type="InterPro" id="IPR029056">
    <property type="entry name" value="Ribokinase-like"/>
</dbReference>
<comment type="similarity">
    <text evidence="1">Belongs to the carbohydrate kinase PfkB family.</text>
</comment>
<organism evidence="5">
    <name type="scientific">Thermofilum adornatum</name>
    <dbReference type="NCBI Taxonomy" id="1365176"/>
    <lineage>
        <taxon>Archaea</taxon>
        <taxon>Thermoproteota</taxon>
        <taxon>Thermoprotei</taxon>
        <taxon>Thermofilales</taxon>
        <taxon>Thermofilaceae</taxon>
        <taxon>Thermofilum</taxon>
    </lineage>
</organism>
<dbReference type="InterPro" id="IPR011611">
    <property type="entry name" value="PfkB_dom"/>
</dbReference>
<dbReference type="Pfam" id="PF00294">
    <property type="entry name" value="PfkB"/>
    <property type="match status" value="1"/>
</dbReference>
<dbReference type="GO" id="GO:0016301">
    <property type="term" value="F:kinase activity"/>
    <property type="evidence" value="ECO:0007669"/>
    <property type="project" value="UniProtKB-KW"/>
</dbReference>
<evidence type="ECO:0000313" key="5">
    <source>
        <dbReference type="EMBL" id="HDP14411.1"/>
    </source>
</evidence>
<comment type="caution">
    <text evidence="5">The sequence shown here is derived from an EMBL/GenBank/DDBJ whole genome shotgun (WGS) entry which is preliminary data.</text>
</comment>
<dbReference type="EMBL" id="DSAY01000027">
    <property type="protein sequence ID" value="HDP14411.1"/>
    <property type="molecule type" value="Genomic_DNA"/>
</dbReference>
<dbReference type="AlphaFoldDB" id="A0A7C1GMP3"/>
<accession>A0A7C1GMP3</accession>
<dbReference type="PANTHER" id="PTHR10584">
    <property type="entry name" value="SUGAR KINASE"/>
    <property type="match status" value="1"/>
</dbReference>
<evidence type="ECO:0000256" key="1">
    <source>
        <dbReference type="ARBA" id="ARBA00010688"/>
    </source>
</evidence>
<keyword evidence="3" id="KW-0418">Kinase</keyword>
<feature type="domain" description="Carbohydrate kinase PfkB" evidence="4">
    <location>
        <begin position="29"/>
        <end position="293"/>
    </location>
</feature>